<dbReference type="EMBL" id="JAWDGP010000704">
    <property type="protein sequence ID" value="KAK3798230.1"/>
    <property type="molecule type" value="Genomic_DNA"/>
</dbReference>
<organism evidence="2 3">
    <name type="scientific">Elysia crispata</name>
    <name type="common">lettuce slug</name>
    <dbReference type="NCBI Taxonomy" id="231223"/>
    <lineage>
        <taxon>Eukaryota</taxon>
        <taxon>Metazoa</taxon>
        <taxon>Spiralia</taxon>
        <taxon>Lophotrochozoa</taxon>
        <taxon>Mollusca</taxon>
        <taxon>Gastropoda</taxon>
        <taxon>Heterobranchia</taxon>
        <taxon>Euthyneura</taxon>
        <taxon>Panpulmonata</taxon>
        <taxon>Sacoglossa</taxon>
        <taxon>Placobranchoidea</taxon>
        <taxon>Plakobranchidae</taxon>
        <taxon>Elysia</taxon>
    </lineage>
</organism>
<gene>
    <name evidence="2" type="ORF">RRG08_022783</name>
</gene>
<dbReference type="AlphaFoldDB" id="A0AAE1B211"/>
<comment type="caution">
    <text evidence="2">The sequence shown here is derived from an EMBL/GenBank/DDBJ whole genome shotgun (WGS) entry which is preliminary data.</text>
</comment>
<feature type="region of interest" description="Disordered" evidence="1">
    <location>
        <begin position="1"/>
        <end position="20"/>
    </location>
</feature>
<accession>A0AAE1B211</accession>
<proteinExistence type="predicted"/>
<dbReference type="Proteomes" id="UP001283361">
    <property type="component" value="Unassembled WGS sequence"/>
</dbReference>
<reference evidence="2" key="1">
    <citation type="journal article" date="2023" name="G3 (Bethesda)">
        <title>A reference genome for the long-term kleptoplast-retaining sea slug Elysia crispata morphotype clarki.</title>
        <authorList>
            <person name="Eastman K.E."/>
            <person name="Pendleton A.L."/>
            <person name="Shaikh M.A."/>
            <person name="Suttiyut T."/>
            <person name="Ogas R."/>
            <person name="Tomko P."/>
            <person name="Gavelis G."/>
            <person name="Widhalm J.R."/>
            <person name="Wisecaver J.H."/>
        </authorList>
    </citation>
    <scope>NUCLEOTIDE SEQUENCE</scope>
    <source>
        <strain evidence="2">ECLA1</strain>
    </source>
</reference>
<protein>
    <submittedName>
        <fullName evidence="2">Uncharacterized protein</fullName>
    </submittedName>
</protein>
<name>A0AAE1B211_9GAST</name>
<evidence type="ECO:0000313" key="3">
    <source>
        <dbReference type="Proteomes" id="UP001283361"/>
    </source>
</evidence>
<keyword evidence="3" id="KW-1185">Reference proteome</keyword>
<evidence type="ECO:0000256" key="1">
    <source>
        <dbReference type="SAM" id="MobiDB-lite"/>
    </source>
</evidence>
<sequence length="179" mass="19997">MYTYNYHNSQSTTPHPHNPYRTTFSPLCDQSQAHSQPYKPQNPLLYNIPPSQIRASSQSTLTTHKTPYCITFSPLRSEPALSQPYNHKTPYCITFSPLRSGAGSQSTLQPHVTPLLYNIPALSDQSQLTVNPTTTKNPLLYRTFSPSDWGAACSQPTTTNPYCNIQPLSDQESAHTPNQ</sequence>
<evidence type="ECO:0000313" key="2">
    <source>
        <dbReference type="EMBL" id="KAK3798230.1"/>
    </source>
</evidence>